<evidence type="ECO:0000256" key="1">
    <source>
        <dbReference type="SAM" id="MobiDB-lite"/>
    </source>
</evidence>
<proteinExistence type="predicted"/>
<dbReference type="Proteomes" id="UP001331761">
    <property type="component" value="Unassembled WGS sequence"/>
</dbReference>
<protein>
    <submittedName>
        <fullName evidence="2">Uncharacterized protein</fullName>
    </submittedName>
</protein>
<feature type="compositionally biased region" description="Acidic residues" evidence="1">
    <location>
        <begin position="49"/>
        <end position="64"/>
    </location>
</feature>
<sequence length="90" mass="10325">MKIPKIILPLNLQTEALFGPSVTRVGYADDYESSQLLDSCHEKGHDDTDQSDESKEEEEEEEEQGGVKKVLFSISNFYLNIHIFFKIECQ</sequence>
<reference evidence="2 3" key="1">
    <citation type="submission" date="2019-10" db="EMBL/GenBank/DDBJ databases">
        <title>Assembly and Annotation for the nematode Trichostrongylus colubriformis.</title>
        <authorList>
            <person name="Martin J."/>
        </authorList>
    </citation>
    <scope>NUCLEOTIDE SEQUENCE [LARGE SCALE GENOMIC DNA]</scope>
    <source>
        <strain evidence="2">G859</strain>
        <tissue evidence="2">Whole worm</tissue>
    </source>
</reference>
<accession>A0AAN8FDS5</accession>
<organism evidence="2 3">
    <name type="scientific">Trichostrongylus colubriformis</name>
    <name type="common">Black scour worm</name>
    <dbReference type="NCBI Taxonomy" id="6319"/>
    <lineage>
        <taxon>Eukaryota</taxon>
        <taxon>Metazoa</taxon>
        <taxon>Ecdysozoa</taxon>
        <taxon>Nematoda</taxon>
        <taxon>Chromadorea</taxon>
        <taxon>Rhabditida</taxon>
        <taxon>Rhabditina</taxon>
        <taxon>Rhabditomorpha</taxon>
        <taxon>Strongyloidea</taxon>
        <taxon>Trichostrongylidae</taxon>
        <taxon>Trichostrongylus</taxon>
    </lineage>
</organism>
<keyword evidence="3" id="KW-1185">Reference proteome</keyword>
<name>A0AAN8FDS5_TRICO</name>
<feature type="compositionally biased region" description="Basic and acidic residues" evidence="1">
    <location>
        <begin position="39"/>
        <end position="48"/>
    </location>
</feature>
<feature type="region of interest" description="Disordered" evidence="1">
    <location>
        <begin position="38"/>
        <end position="66"/>
    </location>
</feature>
<comment type="caution">
    <text evidence="2">The sequence shown here is derived from an EMBL/GenBank/DDBJ whole genome shotgun (WGS) entry which is preliminary data.</text>
</comment>
<evidence type="ECO:0000313" key="3">
    <source>
        <dbReference type="Proteomes" id="UP001331761"/>
    </source>
</evidence>
<gene>
    <name evidence="2" type="ORF">GCK32_020354</name>
</gene>
<dbReference type="EMBL" id="WIXE01010469">
    <property type="protein sequence ID" value="KAK5977550.1"/>
    <property type="molecule type" value="Genomic_DNA"/>
</dbReference>
<evidence type="ECO:0000313" key="2">
    <source>
        <dbReference type="EMBL" id="KAK5977550.1"/>
    </source>
</evidence>
<dbReference type="AlphaFoldDB" id="A0AAN8FDS5"/>